<name>A0A9Q4EI65_9BACI</name>
<protein>
    <submittedName>
        <fullName evidence="2">Uncharacterized protein</fullName>
    </submittedName>
</protein>
<sequence length="45" mass="4901">MTISDKPSPASETFAVTTKETVTEPGEHRVFDCGSTRISYLLQIG</sequence>
<evidence type="ECO:0000313" key="3">
    <source>
        <dbReference type="Proteomes" id="UP001073053"/>
    </source>
</evidence>
<evidence type="ECO:0000256" key="1">
    <source>
        <dbReference type="SAM" id="MobiDB-lite"/>
    </source>
</evidence>
<dbReference type="RefSeq" id="WP_268522384.1">
    <property type="nucleotide sequence ID" value="NZ_JALAWA010000003.1"/>
</dbReference>
<dbReference type="EMBL" id="JALAWA010000003">
    <property type="protein sequence ID" value="MCY9184092.1"/>
    <property type="molecule type" value="Genomic_DNA"/>
</dbReference>
<organism evidence="2 3">
    <name type="scientific">Bacillus halotolerans</name>
    <dbReference type="NCBI Taxonomy" id="260554"/>
    <lineage>
        <taxon>Bacteria</taxon>
        <taxon>Bacillati</taxon>
        <taxon>Bacillota</taxon>
        <taxon>Bacilli</taxon>
        <taxon>Bacillales</taxon>
        <taxon>Bacillaceae</taxon>
        <taxon>Bacillus</taxon>
    </lineage>
</organism>
<reference evidence="2" key="1">
    <citation type="submission" date="2022-02" db="EMBL/GenBank/DDBJ databases">
        <title>Crop Bioprotection Bacillus Genome Sequencing.</title>
        <authorList>
            <person name="Dunlap C."/>
        </authorList>
    </citation>
    <scope>NUCLEOTIDE SEQUENCE</scope>
    <source>
        <strain evidence="2">EC49O2N-C10</strain>
    </source>
</reference>
<gene>
    <name evidence="2" type="ORF">MOF03_05375</name>
</gene>
<feature type="compositionally biased region" description="Polar residues" evidence="1">
    <location>
        <begin position="1"/>
        <end position="20"/>
    </location>
</feature>
<dbReference type="Proteomes" id="UP001073053">
    <property type="component" value="Unassembled WGS sequence"/>
</dbReference>
<evidence type="ECO:0000313" key="2">
    <source>
        <dbReference type="EMBL" id="MCY9184092.1"/>
    </source>
</evidence>
<accession>A0A9Q4EI65</accession>
<comment type="caution">
    <text evidence="2">The sequence shown here is derived from an EMBL/GenBank/DDBJ whole genome shotgun (WGS) entry which is preliminary data.</text>
</comment>
<proteinExistence type="predicted"/>
<dbReference type="AlphaFoldDB" id="A0A9Q4EI65"/>
<feature type="region of interest" description="Disordered" evidence="1">
    <location>
        <begin position="1"/>
        <end position="21"/>
    </location>
</feature>